<reference evidence="3 4" key="1">
    <citation type="submission" date="2018-06" db="EMBL/GenBank/DDBJ databases">
        <title>Comparative genomics of downy mildews reveals potential adaptations to biotrophy.</title>
        <authorList>
            <person name="Fletcher K."/>
            <person name="Klosterman S.J."/>
            <person name="Derevnina L."/>
            <person name="Martin F."/>
            <person name="Koike S."/>
            <person name="Reyes Chin-Wo S."/>
            <person name="Mou B."/>
            <person name="Michelmore R."/>
        </authorList>
    </citation>
    <scope>NUCLEOTIDE SEQUENCE [LARGE SCALE GENOMIC DNA]</scope>
    <source>
        <strain evidence="2 4">R13</strain>
        <strain evidence="1 3">R14</strain>
    </source>
</reference>
<organism evidence="1 3">
    <name type="scientific">Peronospora effusa</name>
    <dbReference type="NCBI Taxonomy" id="542832"/>
    <lineage>
        <taxon>Eukaryota</taxon>
        <taxon>Sar</taxon>
        <taxon>Stramenopiles</taxon>
        <taxon>Oomycota</taxon>
        <taxon>Peronosporomycetes</taxon>
        <taxon>Peronosporales</taxon>
        <taxon>Peronosporaceae</taxon>
        <taxon>Peronospora</taxon>
    </lineage>
</organism>
<proteinExistence type="predicted"/>
<gene>
    <name evidence="2" type="ORF">DD237_000124</name>
    <name evidence="1" type="ORF">DD238_003478</name>
</gene>
<dbReference type="Proteomes" id="UP000282087">
    <property type="component" value="Unassembled WGS sequence"/>
</dbReference>
<evidence type="ECO:0000313" key="2">
    <source>
        <dbReference type="EMBL" id="RQM18268.1"/>
    </source>
</evidence>
<sequence length="70" mass="7761">MLQMLSSENTKRARKKSTFARLHSIKKKLARQHGAQKGAAELFYPTALPNSLMVITSPSAVEDFVLTAIM</sequence>
<name>A0A3M6VF26_9STRA</name>
<dbReference type="Proteomes" id="UP000286097">
    <property type="component" value="Unassembled WGS sequence"/>
</dbReference>
<dbReference type="AlphaFoldDB" id="A0A3M6VF26"/>
<dbReference type="VEuPathDB" id="FungiDB:DD237_000124"/>
<dbReference type="EMBL" id="QKXF01000081">
    <property type="protein sequence ID" value="RQM18268.1"/>
    <property type="molecule type" value="Genomic_DNA"/>
</dbReference>
<evidence type="ECO:0000313" key="1">
    <source>
        <dbReference type="EMBL" id="RMX64611.1"/>
    </source>
</evidence>
<evidence type="ECO:0000313" key="4">
    <source>
        <dbReference type="Proteomes" id="UP000286097"/>
    </source>
</evidence>
<accession>A0A3M6VF26</accession>
<dbReference type="EMBL" id="QLLG01000299">
    <property type="protein sequence ID" value="RMX64611.1"/>
    <property type="molecule type" value="Genomic_DNA"/>
</dbReference>
<evidence type="ECO:0000313" key="3">
    <source>
        <dbReference type="Proteomes" id="UP000282087"/>
    </source>
</evidence>
<keyword evidence="3" id="KW-1185">Reference proteome</keyword>
<protein>
    <submittedName>
        <fullName evidence="1">Uncharacterized protein</fullName>
    </submittedName>
</protein>
<comment type="caution">
    <text evidence="1">The sequence shown here is derived from an EMBL/GenBank/DDBJ whole genome shotgun (WGS) entry which is preliminary data.</text>
</comment>